<dbReference type="GO" id="GO:0004674">
    <property type="term" value="F:protein serine/threonine kinase activity"/>
    <property type="evidence" value="ECO:0007669"/>
    <property type="project" value="UniProtKB-KW"/>
</dbReference>
<dbReference type="InterPro" id="IPR011009">
    <property type="entry name" value="Kinase-like_dom_sf"/>
</dbReference>
<dbReference type="Proteomes" id="UP001166674">
    <property type="component" value="Unassembled WGS sequence"/>
</dbReference>
<evidence type="ECO:0000256" key="11">
    <source>
        <dbReference type="SAM" id="MobiDB-lite"/>
    </source>
</evidence>
<proteinExistence type="inferred from homology"/>
<keyword evidence="5 13" id="KW-0418">Kinase</keyword>
<dbReference type="Gene3D" id="1.10.8.10">
    <property type="entry name" value="DNA helicase RuvA subunit, C-terminal domain"/>
    <property type="match status" value="1"/>
</dbReference>
<gene>
    <name evidence="13" type="ORF">SUZIE_145590</name>
</gene>
<evidence type="ECO:0000256" key="1">
    <source>
        <dbReference type="ARBA" id="ARBA00012513"/>
    </source>
</evidence>
<evidence type="ECO:0000256" key="4">
    <source>
        <dbReference type="ARBA" id="ARBA00022741"/>
    </source>
</evidence>
<dbReference type="InterPro" id="IPR000719">
    <property type="entry name" value="Prot_kinase_dom"/>
</dbReference>
<evidence type="ECO:0000313" key="13">
    <source>
        <dbReference type="EMBL" id="MBZ3877968.1"/>
    </source>
</evidence>
<evidence type="ECO:0000256" key="10">
    <source>
        <dbReference type="RuleBase" id="RU000304"/>
    </source>
</evidence>
<dbReference type="SUPFAM" id="SSF56112">
    <property type="entry name" value="Protein kinase-like (PK-like)"/>
    <property type="match status" value="1"/>
</dbReference>
<feature type="region of interest" description="Disordered" evidence="11">
    <location>
        <begin position="317"/>
        <end position="371"/>
    </location>
</feature>
<dbReference type="PANTHER" id="PTHR24346">
    <property type="entry name" value="MAP/MICROTUBULE AFFINITY-REGULATING KINASE"/>
    <property type="match status" value="1"/>
</dbReference>
<evidence type="ECO:0000313" key="14">
    <source>
        <dbReference type="Proteomes" id="UP001166674"/>
    </source>
</evidence>
<dbReference type="AlphaFoldDB" id="A0AA41MTN0"/>
<keyword evidence="14" id="KW-1185">Reference proteome</keyword>
<comment type="caution">
    <text evidence="13">The sequence shown here is derived from an EMBL/GenBank/DDBJ whole genome shotgun (WGS) entry which is preliminary data.</text>
</comment>
<dbReference type="Gene3D" id="3.30.200.20">
    <property type="entry name" value="Phosphorylase Kinase, domain 1"/>
    <property type="match status" value="1"/>
</dbReference>
<dbReference type="SMART" id="SM00220">
    <property type="entry name" value="S_TKc"/>
    <property type="match status" value="1"/>
</dbReference>
<feature type="domain" description="Protein kinase" evidence="12">
    <location>
        <begin position="21"/>
        <end position="245"/>
    </location>
</feature>
<evidence type="ECO:0000256" key="2">
    <source>
        <dbReference type="ARBA" id="ARBA00022527"/>
    </source>
</evidence>
<dbReference type="GO" id="GO:0005737">
    <property type="term" value="C:cytoplasm"/>
    <property type="evidence" value="ECO:0007669"/>
    <property type="project" value="TreeGrafter"/>
</dbReference>
<dbReference type="GO" id="GO:0005524">
    <property type="term" value="F:ATP binding"/>
    <property type="evidence" value="ECO:0007669"/>
    <property type="project" value="UniProtKB-UniRule"/>
</dbReference>
<keyword evidence="6 9" id="KW-0067">ATP-binding</keyword>
<dbReference type="InterPro" id="IPR017441">
    <property type="entry name" value="Protein_kinase_ATP_BS"/>
</dbReference>
<evidence type="ECO:0000259" key="12">
    <source>
        <dbReference type="PROSITE" id="PS50011"/>
    </source>
</evidence>
<accession>A0AA41MTN0</accession>
<dbReference type="FunFam" id="1.10.510.10:FF:000571">
    <property type="entry name" value="Maternal embryonic leucine zipper kinase"/>
    <property type="match status" value="1"/>
</dbReference>
<name>A0AA41MTN0_SCICA</name>
<evidence type="ECO:0000256" key="6">
    <source>
        <dbReference type="ARBA" id="ARBA00022840"/>
    </source>
</evidence>
<dbReference type="Gene3D" id="1.10.510.10">
    <property type="entry name" value="Transferase(Phosphotransferase) domain 1"/>
    <property type="match status" value="1"/>
</dbReference>
<dbReference type="EC" id="2.7.11.1" evidence="1"/>
<keyword evidence="2 10" id="KW-0723">Serine/threonine-protein kinase</keyword>
<keyword evidence="3" id="KW-0808">Transferase</keyword>
<evidence type="ECO:0000256" key="5">
    <source>
        <dbReference type="ARBA" id="ARBA00022777"/>
    </source>
</evidence>
<dbReference type="Pfam" id="PF00069">
    <property type="entry name" value="Pkinase"/>
    <property type="match status" value="1"/>
</dbReference>
<dbReference type="FunFam" id="3.30.200.20:FF:000003">
    <property type="entry name" value="Non-specific serine/threonine protein kinase"/>
    <property type="match status" value="1"/>
</dbReference>
<dbReference type="GO" id="GO:0035556">
    <property type="term" value="P:intracellular signal transduction"/>
    <property type="evidence" value="ECO:0007669"/>
    <property type="project" value="TreeGrafter"/>
</dbReference>
<protein>
    <recommendedName>
        <fullName evidence="1">non-specific serine/threonine protein kinase</fullName>
        <ecNumber evidence="1">2.7.11.1</ecNumber>
    </recommendedName>
</protein>
<evidence type="ECO:0000256" key="9">
    <source>
        <dbReference type="PROSITE-ProRule" id="PRU10141"/>
    </source>
</evidence>
<reference evidence="13" key="1">
    <citation type="submission" date="2020-03" db="EMBL/GenBank/DDBJ databases">
        <title>Studies in the Genomics of Life Span.</title>
        <authorList>
            <person name="Glass D."/>
        </authorList>
    </citation>
    <scope>NUCLEOTIDE SEQUENCE</scope>
    <source>
        <strain evidence="13">SUZIE</strain>
        <tissue evidence="13">Muscle</tissue>
    </source>
</reference>
<dbReference type="PROSITE" id="PS00108">
    <property type="entry name" value="PROTEIN_KINASE_ST"/>
    <property type="match status" value="1"/>
</dbReference>
<dbReference type="PANTHER" id="PTHR24346:SF30">
    <property type="entry name" value="MATERNAL EMBRYONIC LEUCINE ZIPPER KINASE"/>
    <property type="match status" value="1"/>
</dbReference>
<dbReference type="EMBL" id="JAATJV010312900">
    <property type="protein sequence ID" value="MBZ3877968.1"/>
    <property type="molecule type" value="Genomic_DNA"/>
</dbReference>
<evidence type="ECO:0000256" key="3">
    <source>
        <dbReference type="ARBA" id="ARBA00022679"/>
    </source>
</evidence>
<organism evidence="13 14">
    <name type="scientific">Sciurus carolinensis</name>
    <name type="common">Eastern gray squirrel</name>
    <dbReference type="NCBI Taxonomy" id="30640"/>
    <lineage>
        <taxon>Eukaryota</taxon>
        <taxon>Metazoa</taxon>
        <taxon>Chordata</taxon>
        <taxon>Craniata</taxon>
        <taxon>Vertebrata</taxon>
        <taxon>Euteleostomi</taxon>
        <taxon>Mammalia</taxon>
        <taxon>Eutheria</taxon>
        <taxon>Euarchontoglires</taxon>
        <taxon>Glires</taxon>
        <taxon>Rodentia</taxon>
        <taxon>Sciuromorpha</taxon>
        <taxon>Sciuridae</taxon>
        <taxon>Sciurinae</taxon>
        <taxon>Sciurini</taxon>
        <taxon>Sciurus</taxon>
    </lineage>
</organism>
<comment type="catalytic activity">
    <reaction evidence="8">
        <text>L-seryl-[protein] + ATP = O-phospho-L-seryl-[protein] + ADP + H(+)</text>
        <dbReference type="Rhea" id="RHEA:17989"/>
        <dbReference type="Rhea" id="RHEA-COMP:9863"/>
        <dbReference type="Rhea" id="RHEA-COMP:11604"/>
        <dbReference type="ChEBI" id="CHEBI:15378"/>
        <dbReference type="ChEBI" id="CHEBI:29999"/>
        <dbReference type="ChEBI" id="CHEBI:30616"/>
        <dbReference type="ChEBI" id="CHEBI:83421"/>
        <dbReference type="ChEBI" id="CHEBI:456216"/>
        <dbReference type="EC" id="2.7.11.1"/>
    </reaction>
</comment>
<keyword evidence="4 9" id="KW-0547">Nucleotide-binding</keyword>
<dbReference type="PROSITE" id="PS00107">
    <property type="entry name" value="PROTEIN_KINASE_ATP"/>
    <property type="match status" value="1"/>
</dbReference>
<feature type="binding site" evidence="9">
    <location>
        <position position="50"/>
    </location>
    <ligand>
        <name>ATP</name>
        <dbReference type="ChEBI" id="CHEBI:30616"/>
    </ligand>
</feature>
<dbReference type="PROSITE" id="PS50011">
    <property type="entry name" value="PROTEIN_KINASE_DOM"/>
    <property type="match status" value="1"/>
</dbReference>
<evidence type="ECO:0000256" key="7">
    <source>
        <dbReference type="ARBA" id="ARBA00047899"/>
    </source>
</evidence>
<sequence>MARKSRETSVVVQEEAFTDRYQVLRVIGHGAFSQVILARHLLTGAEVAVKVLEKRMWKSLARSEKRALMTLNHPNVIQLFQVIETDQHVYLVMEHGGRGSLFDFIPDGGMQEEEEARRLFRQITCAVCYCHKMCIVHGDLKPENIVLDARGDIRLIDFGLSTVVKPGQQQNESWGPLEGPAEDVWKLGIILYFMLTGNRLLRILYPELEFPQHVSAEAQELVKKILAEDPESRLSVGDILEDPWLSQGEENSSSHDEPLPSLSDPTVLTVLFDMGFDPYTTWVSLSKRRFDDAMAAYLLVQQQISQGTGCMKPVRRRVVPQPCPRDPSVSPALPKRRASEPALHTSPLPCEPQPPEEAEESGQKVERSSSVPAIRLRFLHDKTPTPSLASQPDSVCDKPGPCISADSHVSQDATTAHPQGHRKCWKRVRQRIAACLRRLCSCIPSCVSEDEAETQGDQRPAKFGNRVVPI</sequence>
<dbReference type="InterPro" id="IPR008271">
    <property type="entry name" value="Ser/Thr_kinase_AS"/>
</dbReference>
<evidence type="ECO:0000256" key="8">
    <source>
        <dbReference type="ARBA" id="ARBA00048679"/>
    </source>
</evidence>
<comment type="catalytic activity">
    <reaction evidence="7">
        <text>L-threonyl-[protein] + ATP = O-phospho-L-threonyl-[protein] + ADP + H(+)</text>
        <dbReference type="Rhea" id="RHEA:46608"/>
        <dbReference type="Rhea" id="RHEA-COMP:11060"/>
        <dbReference type="Rhea" id="RHEA-COMP:11605"/>
        <dbReference type="ChEBI" id="CHEBI:15378"/>
        <dbReference type="ChEBI" id="CHEBI:30013"/>
        <dbReference type="ChEBI" id="CHEBI:30616"/>
        <dbReference type="ChEBI" id="CHEBI:61977"/>
        <dbReference type="ChEBI" id="CHEBI:456216"/>
        <dbReference type="EC" id="2.7.11.1"/>
    </reaction>
</comment>
<comment type="similarity">
    <text evidence="10">Belongs to the protein kinase superfamily.</text>
</comment>